<feature type="domain" description="Peptidase S8/S53" evidence="11">
    <location>
        <begin position="132"/>
        <end position="555"/>
    </location>
</feature>
<dbReference type="GO" id="GO:0004252">
    <property type="term" value="F:serine-type endopeptidase activity"/>
    <property type="evidence" value="ECO:0007669"/>
    <property type="project" value="UniProtKB-UniRule"/>
</dbReference>
<evidence type="ECO:0000256" key="2">
    <source>
        <dbReference type="ARBA" id="ARBA00011073"/>
    </source>
</evidence>
<dbReference type="CDD" id="cd02120">
    <property type="entry name" value="PA_subtilisin_like"/>
    <property type="match status" value="1"/>
</dbReference>
<dbReference type="GO" id="GO:0006508">
    <property type="term" value="P:proteolysis"/>
    <property type="evidence" value="ECO:0007669"/>
    <property type="project" value="UniProtKB-KW"/>
</dbReference>
<dbReference type="Pfam" id="PF05922">
    <property type="entry name" value="Inhibitor_I9"/>
    <property type="match status" value="1"/>
</dbReference>
<reference evidence="16" key="1">
    <citation type="journal article" date="2024" name="IScience">
        <title>Strigolactones Initiate the Formation of Haustorium-like Structures in Castilleja.</title>
        <authorList>
            <person name="Buerger M."/>
            <person name="Peterson D."/>
            <person name="Chory J."/>
        </authorList>
    </citation>
    <scope>NUCLEOTIDE SEQUENCE [LARGE SCALE GENOMIC DNA]</scope>
</reference>
<dbReference type="CDD" id="cd04852">
    <property type="entry name" value="Peptidases_S8_3"/>
    <property type="match status" value="1"/>
</dbReference>
<protein>
    <submittedName>
        <fullName evidence="15">Uncharacterized protein</fullName>
    </submittedName>
</protein>
<keyword evidence="4 10" id="KW-0732">Signal</keyword>
<comment type="caution">
    <text evidence="15">The sequence shown here is derived from an EMBL/GenBank/DDBJ whole genome shotgun (WGS) entry which is preliminary data.</text>
</comment>
<gene>
    <name evidence="15" type="ORF">CASFOL_010797</name>
</gene>
<sequence>MSFTTILALICLLNFQPFLIAQYIDPQQTKLDTYIVHIDVQPEEVKTWYNSILPTNHDTESASAPIILHNYHNVFSGFAAKLSEADLKALRQKTGFISARRERVYDLHTTHSPNFLGLLSQNSRFWNISNYGKGVIIGLLDTGITPDHPSFDDKGLSPPPSKWKGECQFKSKSACNNKLIGARYFGFQGGSPVDIIGHGTHTASTAAGNFVKGANVYGNANGTATGIAPHAHLAIYQVCGILGCTESSIVAALDAAIDDGVDILSLSLGGNSVPFHSDSIAIGAYRAAQKGILVSCSAGNSGPTPQTLSNDAPWILTVGASTTDRKLRVIATLGTNEVIEGESAFQPKNFADTKLEIVSGAGFRSPYCDTDITENVKGKIVVCEVGGNNGRVAKGHVVKDAGGAAMILTSDEKLGNTTFAEAHVLPAIHISYVDGLRVKSYLKSDSNPTAKISFKGTIIGDDRAPVVAGFSSRGPSLVSPGILKPDIIGPGVNILAAWPVSVENNNKTKGNFNIISGTSMSCPHLSGVAALLKSSHPDWSPAVIKSAIVTTANQVNLAGNPIEDETWSPANVFVTGAGHVNVSRANDPGLVYDIQPDDYIPYLCGLNYTNKEVSVIVQRNVDCSRVKSIPEAQLNYPSFSIFLKSSPKTYTRTVTNVGEAKSSYAVKVVAPSGVSVTVKPDKLRFSKRNQKLRYKVRFVGLTGGKGFAQGFISWNSARHSVRSPIAVVFG</sequence>
<feature type="active site" description="Charge relay system" evidence="8 9">
    <location>
        <position position="519"/>
    </location>
</feature>
<feature type="active site" description="Charge relay system" evidence="8 9">
    <location>
        <position position="198"/>
    </location>
</feature>
<dbReference type="Proteomes" id="UP001632038">
    <property type="component" value="Unassembled WGS sequence"/>
</dbReference>
<dbReference type="InterPro" id="IPR023827">
    <property type="entry name" value="Peptidase_S8_Asp-AS"/>
</dbReference>
<dbReference type="PROSITE" id="PS00136">
    <property type="entry name" value="SUBTILASE_ASP"/>
    <property type="match status" value="1"/>
</dbReference>
<evidence type="ECO:0000256" key="8">
    <source>
        <dbReference type="PIRSR" id="PIRSR615500-1"/>
    </source>
</evidence>
<keyword evidence="3 9" id="KW-0645">Protease</keyword>
<evidence type="ECO:0000256" key="6">
    <source>
        <dbReference type="ARBA" id="ARBA00022825"/>
    </source>
</evidence>
<comment type="similarity">
    <text evidence="2 9">Belongs to the peptidase S8 family.</text>
</comment>
<evidence type="ECO:0000256" key="9">
    <source>
        <dbReference type="PROSITE-ProRule" id="PRU01240"/>
    </source>
</evidence>
<dbReference type="GO" id="GO:0005576">
    <property type="term" value="C:extracellular region"/>
    <property type="evidence" value="ECO:0007669"/>
    <property type="project" value="UniProtKB-SubCell"/>
</dbReference>
<dbReference type="InterPro" id="IPR034197">
    <property type="entry name" value="Peptidases_S8_3"/>
</dbReference>
<dbReference type="PANTHER" id="PTHR10795">
    <property type="entry name" value="PROPROTEIN CONVERTASE SUBTILISIN/KEXIN"/>
    <property type="match status" value="1"/>
</dbReference>
<feature type="domain" description="Subtilisin-like protease fibronectin type-III" evidence="14">
    <location>
        <begin position="633"/>
        <end position="727"/>
    </location>
</feature>
<keyword evidence="7" id="KW-0325">Glycoprotein</keyword>
<comment type="subcellular location">
    <subcellularLocation>
        <location evidence="1">Secreted</location>
    </subcellularLocation>
</comment>
<keyword evidence="6 9" id="KW-0720">Serine protease</keyword>
<feature type="chain" id="PRO_5044849553" evidence="10">
    <location>
        <begin position="22"/>
        <end position="730"/>
    </location>
</feature>
<dbReference type="Gene3D" id="3.30.70.80">
    <property type="entry name" value="Peptidase S8 propeptide/proteinase inhibitor I9"/>
    <property type="match status" value="1"/>
</dbReference>
<dbReference type="InterPro" id="IPR003137">
    <property type="entry name" value="PA_domain"/>
</dbReference>
<dbReference type="Gene3D" id="3.50.30.30">
    <property type="match status" value="1"/>
</dbReference>
<evidence type="ECO:0000256" key="1">
    <source>
        <dbReference type="ARBA" id="ARBA00004613"/>
    </source>
</evidence>
<dbReference type="InterPro" id="IPR041469">
    <property type="entry name" value="Subtilisin-like_FN3"/>
</dbReference>
<dbReference type="InterPro" id="IPR010259">
    <property type="entry name" value="S8pro/Inhibitor_I9"/>
</dbReference>
<feature type="signal peptide" evidence="10">
    <location>
        <begin position="1"/>
        <end position="21"/>
    </location>
</feature>
<dbReference type="PRINTS" id="PR00723">
    <property type="entry name" value="SUBTILISIN"/>
</dbReference>
<feature type="active site" description="Charge relay system" evidence="8 9">
    <location>
        <position position="141"/>
    </location>
</feature>
<dbReference type="Pfam" id="PF17766">
    <property type="entry name" value="fn3_6"/>
    <property type="match status" value="1"/>
</dbReference>
<dbReference type="InterPro" id="IPR045051">
    <property type="entry name" value="SBT"/>
</dbReference>
<dbReference type="AlphaFoldDB" id="A0ABD3DVQ5"/>
<evidence type="ECO:0000259" key="12">
    <source>
        <dbReference type="Pfam" id="PF02225"/>
    </source>
</evidence>
<accession>A0ABD3DVQ5</accession>
<evidence type="ECO:0000259" key="11">
    <source>
        <dbReference type="Pfam" id="PF00082"/>
    </source>
</evidence>
<feature type="domain" description="Inhibitor I9" evidence="13">
    <location>
        <begin position="33"/>
        <end position="108"/>
    </location>
</feature>
<evidence type="ECO:0000256" key="4">
    <source>
        <dbReference type="ARBA" id="ARBA00022729"/>
    </source>
</evidence>
<keyword evidence="16" id="KW-1185">Reference proteome</keyword>
<name>A0ABD3DVQ5_9LAMI</name>
<dbReference type="PROSITE" id="PS51892">
    <property type="entry name" value="SUBTILASE"/>
    <property type="match status" value="1"/>
</dbReference>
<dbReference type="InterPro" id="IPR037045">
    <property type="entry name" value="S8pro/Inhibitor_I9_sf"/>
</dbReference>
<dbReference type="FunFam" id="3.40.50.200:FF:000006">
    <property type="entry name" value="Subtilisin-like protease SBT1.5"/>
    <property type="match status" value="1"/>
</dbReference>
<dbReference type="Pfam" id="PF02225">
    <property type="entry name" value="PA"/>
    <property type="match status" value="1"/>
</dbReference>
<evidence type="ECO:0000256" key="3">
    <source>
        <dbReference type="ARBA" id="ARBA00022670"/>
    </source>
</evidence>
<dbReference type="InterPro" id="IPR000209">
    <property type="entry name" value="Peptidase_S8/S53_dom"/>
</dbReference>
<evidence type="ECO:0000256" key="5">
    <source>
        <dbReference type="ARBA" id="ARBA00022801"/>
    </source>
</evidence>
<dbReference type="EMBL" id="JAVIJP010000013">
    <property type="protein sequence ID" value="KAL3645617.1"/>
    <property type="molecule type" value="Genomic_DNA"/>
</dbReference>
<dbReference type="Gene3D" id="2.60.40.2310">
    <property type="match status" value="1"/>
</dbReference>
<feature type="domain" description="PA" evidence="12">
    <location>
        <begin position="368"/>
        <end position="436"/>
    </location>
</feature>
<evidence type="ECO:0000259" key="14">
    <source>
        <dbReference type="Pfam" id="PF17766"/>
    </source>
</evidence>
<dbReference type="Gene3D" id="3.40.50.200">
    <property type="entry name" value="Peptidase S8/S53 domain"/>
    <property type="match status" value="1"/>
</dbReference>
<evidence type="ECO:0000256" key="10">
    <source>
        <dbReference type="SAM" id="SignalP"/>
    </source>
</evidence>
<evidence type="ECO:0000313" key="16">
    <source>
        <dbReference type="Proteomes" id="UP001632038"/>
    </source>
</evidence>
<dbReference type="FunFam" id="2.60.40.2310:FF:000001">
    <property type="entry name" value="Subtilisin-like protease SBT1.5"/>
    <property type="match status" value="1"/>
</dbReference>
<keyword evidence="5 9" id="KW-0378">Hydrolase</keyword>
<evidence type="ECO:0000313" key="15">
    <source>
        <dbReference type="EMBL" id="KAL3645617.1"/>
    </source>
</evidence>
<dbReference type="SUPFAM" id="SSF52743">
    <property type="entry name" value="Subtilisin-like"/>
    <property type="match status" value="1"/>
</dbReference>
<dbReference type="InterPro" id="IPR036852">
    <property type="entry name" value="Peptidase_S8/S53_dom_sf"/>
</dbReference>
<proteinExistence type="inferred from homology"/>
<organism evidence="15 16">
    <name type="scientific">Castilleja foliolosa</name>
    <dbReference type="NCBI Taxonomy" id="1961234"/>
    <lineage>
        <taxon>Eukaryota</taxon>
        <taxon>Viridiplantae</taxon>
        <taxon>Streptophyta</taxon>
        <taxon>Embryophyta</taxon>
        <taxon>Tracheophyta</taxon>
        <taxon>Spermatophyta</taxon>
        <taxon>Magnoliopsida</taxon>
        <taxon>eudicotyledons</taxon>
        <taxon>Gunneridae</taxon>
        <taxon>Pentapetalae</taxon>
        <taxon>asterids</taxon>
        <taxon>lamiids</taxon>
        <taxon>Lamiales</taxon>
        <taxon>Orobanchaceae</taxon>
        <taxon>Pedicularideae</taxon>
        <taxon>Castillejinae</taxon>
        <taxon>Castilleja</taxon>
    </lineage>
</organism>
<evidence type="ECO:0000256" key="7">
    <source>
        <dbReference type="ARBA" id="ARBA00023180"/>
    </source>
</evidence>
<dbReference type="InterPro" id="IPR015500">
    <property type="entry name" value="Peptidase_S8_subtilisin-rel"/>
</dbReference>
<dbReference type="Pfam" id="PF00082">
    <property type="entry name" value="Peptidase_S8"/>
    <property type="match status" value="1"/>
</dbReference>
<evidence type="ECO:0000259" key="13">
    <source>
        <dbReference type="Pfam" id="PF05922"/>
    </source>
</evidence>